<accession>A0AAU8BJJ6</accession>
<keyword evidence="1" id="KW-1133">Transmembrane helix</keyword>
<dbReference type="AlphaFoldDB" id="A0AAU8BJJ6"/>
<dbReference type="RefSeq" id="WP_353497095.1">
    <property type="nucleotide sequence ID" value="NZ_CP115920.1"/>
</dbReference>
<name>A0AAU8BJJ6_9VIBR</name>
<keyword evidence="2" id="KW-0808">Transferase</keyword>
<dbReference type="KEGG" id="vck:PG915_14100"/>
<dbReference type="Gene3D" id="3.40.720.10">
    <property type="entry name" value="Alkaline Phosphatase, subunit A"/>
    <property type="match status" value="1"/>
</dbReference>
<organism evidence="2">
    <name type="scientific">Vibrio chaetopteri</name>
    <dbReference type="NCBI Taxonomy" id="3016528"/>
    <lineage>
        <taxon>Bacteria</taxon>
        <taxon>Pseudomonadati</taxon>
        <taxon>Pseudomonadota</taxon>
        <taxon>Gammaproteobacteria</taxon>
        <taxon>Vibrionales</taxon>
        <taxon>Vibrionaceae</taxon>
        <taxon>Vibrio</taxon>
    </lineage>
</organism>
<keyword evidence="1" id="KW-0812">Transmembrane</keyword>
<dbReference type="InterPro" id="IPR017850">
    <property type="entry name" value="Alkaline_phosphatase_core_sf"/>
</dbReference>
<feature type="transmembrane region" description="Helical" evidence="1">
    <location>
        <begin position="12"/>
        <end position="28"/>
    </location>
</feature>
<dbReference type="GO" id="GO:0016740">
    <property type="term" value="F:transferase activity"/>
    <property type="evidence" value="ECO:0007669"/>
    <property type="project" value="UniProtKB-KW"/>
</dbReference>
<proteinExistence type="predicted"/>
<dbReference type="InterPro" id="IPR017744">
    <property type="entry name" value="BcsG"/>
</dbReference>
<dbReference type="Pfam" id="PF11658">
    <property type="entry name" value="CBP_BcsG"/>
    <property type="match status" value="1"/>
</dbReference>
<evidence type="ECO:0000313" key="2">
    <source>
        <dbReference type="EMBL" id="XCD15698.1"/>
    </source>
</evidence>
<keyword evidence="1" id="KW-0472">Membrane</keyword>
<feature type="transmembrane region" description="Helical" evidence="1">
    <location>
        <begin position="129"/>
        <end position="147"/>
    </location>
</feature>
<sequence length="543" mass="60790">MDRTKPSAHISLGWWTLYFALKLALYASDTLSFSPLYNFSLLCFVVIPLHSRWLNITRHMIAIGLALLLLHHDSYLPPLERLFSQWDLVSQFDTVYLLSLAKDFISLDFLLLGFVLIVGYLYLSQILRLSAFVVIGMVIASIPSSFWQMSLTTSQAVETTANNTSNNTPTTTAPTQVAVDTSSEGLTTYVGQFFRDQASKTSSLSNIDALTTQPNFDILFLSVCSLAWDDLEYSGNIDHPIFKEFDILFKHFNSATSYSGPAVLRILRANCGQQSHADLFNDNLTAQCSLFDQLARLGYEKEVFMNHDGKFDGFNKHIANNIGNFSPAVDIETMTPSQYAFDGTRIYSDGQILSQWEQINHTKPTVSLYNTISIHDGNRVVGQSGSRLVTYKRQQKILLDELYAFFQALKTSKRNVVVVLLPEHGAAVRGDRMQISGMREIPTKAITNVPVGIKFFGDVAIQNRSQIDVEQPVSFLALSDLLANILTSNMYEGNATSLTSLTQGLPTTPVISQNSGTTMLEVNDTQFYSFDDHSWTEYRPRIN</sequence>
<protein>
    <submittedName>
        <fullName evidence="2">Cellulose biosynthesis protein BcsG</fullName>
        <ecNumber evidence="2">2.7.8.-</ecNumber>
    </submittedName>
</protein>
<dbReference type="NCBIfam" id="TIGR03368">
    <property type="entry name" value="cellulose_yhjU"/>
    <property type="match status" value="1"/>
</dbReference>
<evidence type="ECO:0000256" key="1">
    <source>
        <dbReference type="SAM" id="Phobius"/>
    </source>
</evidence>
<gene>
    <name evidence="2" type="primary">bcsG</name>
    <name evidence="2" type="ORF">PG915_14100</name>
</gene>
<dbReference type="EMBL" id="CP115920">
    <property type="protein sequence ID" value="XCD15698.1"/>
    <property type="molecule type" value="Genomic_DNA"/>
</dbReference>
<feature type="transmembrane region" description="Helical" evidence="1">
    <location>
        <begin position="96"/>
        <end position="122"/>
    </location>
</feature>
<reference evidence="2" key="1">
    <citation type="submission" date="2023-01" db="EMBL/GenBank/DDBJ databases">
        <title>Vibrio sp. CB1-14 genome sequencing.</title>
        <authorList>
            <person name="Otstavnykh N."/>
            <person name="Isaeva M."/>
            <person name="Meleshko D."/>
        </authorList>
    </citation>
    <scope>NUCLEOTIDE SEQUENCE</scope>
    <source>
        <strain evidence="2">CB1-14</strain>
    </source>
</reference>
<dbReference type="EC" id="2.7.8.-" evidence="2"/>